<dbReference type="Pfam" id="PF01520">
    <property type="entry name" value="Amidase_3"/>
    <property type="match status" value="1"/>
</dbReference>
<reference evidence="7 8" key="1">
    <citation type="submission" date="2017-02" db="EMBL/GenBank/DDBJ databases">
        <authorList>
            <person name="Peterson S.W."/>
        </authorList>
    </citation>
    <scope>NUCLEOTIDE SEQUENCE [LARGE SCALE GENOMIC DNA]</scope>
    <source>
        <strain evidence="7 8">DSM 16080</strain>
    </source>
</reference>
<accession>A0A1T4Y7T4</accession>
<dbReference type="AlphaFoldDB" id="A0A1T4Y7T4"/>
<dbReference type="Gene3D" id="3.40.630.40">
    <property type="entry name" value="Zn-dependent exopeptidases"/>
    <property type="match status" value="1"/>
</dbReference>
<evidence type="ECO:0000256" key="5">
    <source>
        <dbReference type="SAM" id="MobiDB-lite"/>
    </source>
</evidence>
<dbReference type="InterPro" id="IPR050695">
    <property type="entry name" value="N-acetylmuramoyl_amidase_3"/>
</dbReference>
<keyword evidence="4" id="KW-0802">TPR repeat</keyword>
<dbReference type="SUPFAM" id="SSF53187">
    <property type="entry name" value="Zn-dependent exopeptidases"/>
    <property type="match status" value="1"/>
</dbReference>
<gene>
    <name evidence="7" type="ORF">SAMN02745704_02871</name>
</gene>
<feature type="repeat" description="TPR" evidence="4">
    <location>
        <begin position="169"/>
        <end position="202"/>
    </location>
</feature>
<dbReference type="GO" id="GO:0009253">
    <property type="term" value="P:peptidoglycan catabolic process"/>
    <property type="evidence" value="ECO:0007669"/>
    <property type="project" value="InterPro"/>
</dbReference>
<evidence type="ECO:0000259" key="6">
    <source>
        <dbReference type="SMART" id="SM00646"/>
    </source>
</evidence>
<protein>
    <recommendedName>
        <fullName evidence="2">N-acetylmuramoyl-L-alanine amidase</fullName>
        <ecNumber evidence="2">3.5.1.28</ecNumber>
    </recommendedName>
</protein>
<dbReference type="GO" id="GO:0008745">
    <property type="term" value="F:N-acetylmuramoyl-L-alanine amidase activity"/>
    <property type="evidence" value="ECO:0007669"/>
    <property type="project" value="UniProtKB-EC"/>
</dbReference>
<dbReference type="InterPro" id="IPR011990">
    <property type="entry name" value="TPR-like_helical_dom_sf"/>
</dbReference>
<dbReference type="PROSITE" id="PS50005">
    <property type="entry name" value="TPR"/>
    <property type="match status" value="1"/>
</dbReference>
<dbReference type="CDD" id="cd02696">
    <property type="entry name" value="MurNAc-LAA"/>
    <property type="match status" value="1"/>
</dbReference>
<dbReference type="STRING" id="1121449.SAMN02745704_02871"/>
<dbReference type="Pfam" id="PF11741">
    <property type="entry name" value="AMIN"/>
    <property type="match status" value="1"/>
</dbReference>
<dbReference type="InterPro" id="IPR019734">
    <property type="entry name" value="TPR_rpt"/>
</dbReference>
<dbReference type="Gene3D" id="1.25.40.10">
    <property type="entry name" value="Tetratricopeptide repeat domain"/>
    <property type="match status" value="1"/>
</dbReference>
<evidence type="ECO:0000256" key="1">
    <source>
        <dbReference type="ARBA" id="ARBA00001561"/>
    </source>
</evidence>
<organism evidence="7 8">
    <name type="scientific">Paucidesulfovibrio gracilis DSM 16080</name>
    <dbReference type="NCBI Taxonomy" id="1121449"/>
    <lineage>
        <taxon>Bacteria</taxon>
        <taxon>Pseudomonadati</taxon>
        <taxon>Thermodesulfobacteriota</taxon>
        <taxon>Desulfovibrionia</taxon>
        <taxon>Desulfovibrionales</taxon>
        <taxon>Desulfovibrionaceae</taxon>
        <taxon>Paucidesulfovibrio</taxon>
    </lineage>
</organism>
<keyword evidence="8" id="KW-1185">Reference proteome</keyword>
<dbReference type="PANTHER" id="PTHR30404:SF0">
    <property type="entry name" value="N-ACETYLMURAMOYL-L-ALANINE AMIDASE AMIC"/>
    <property type="match status" value="1"/>
</dbReference>
<comment type="catalytic activity">
    <reaction evidence="1">
        <text>Hydrolyzes the link between N-acetylmuramoyl residues and L-amino acid residues in certain cell-wall glycopeptides.</text>
        <dbReference type="EC" id="3.5.1.28"/>
    </reaction>
</comment>
<feature type="domain" description="MurNAc-LAA" evidence="6">
    <location>
        <begin position="485"/>
        <end position="636"/>
    </location>
</feature>
<dbReference type="InterPro" id="IPR002508">
    <property type="entry name" value="MurNAc-LAA_cat"/>
</dbReference>
<proteinExistence type="predicted"/>
<dbReference type="Proteomes" id="UP000190027">
    <property type="component" value="Unassembled WGS sequence"/>
</dbReference>
<dbReference type="FunFam" id="3.40.630.40:FF:000005">
    <property type="entry name" value="N-acetylmuramoyl-L-alanine amidase (AmiA)"/>
    <property type="match status" value="1"/>
</dbReference>
<evidence type="ECO:0000256" key="4">
    <source>
        <dbReference type="PROSITE-ProRule" id="PRU00339"/>
    </source>
</evidence>
<evidence type="ECO:0000256" key="3">
    <source>
        <dbReference type="ARBA" id="ARBA00022801"/>
    </source>
</evidence>
<dbReference type="SMART" id="SM00646">
    <property type="entry name" value="Ami_3"/>
    <property type="match status" value="1"/>
</dbReference>
<sequence>MIFPEGRDIGILLIQGKRVARPGKNAAGQRGHHPYQGLGGTCASVPPKGKSMHMRGSLRIHPIHNFAIARVSRFAARGAALWRHVRRPVSVLMFTLLLSAFCWSTASPSRAMGIGQQFNEAYREFHSLAKDTKRKRFRSHWEDVEALFNAVYSRNPKGEYAPKALYYNGRVYEEMGAVSFVDSDYAKAVDYYHRAAERFPTHTWIDDCLYRAGVLLRDKLDNPAGAHRDFLAVVREHPDGDMRERAQRALNELDATAAQQQAAAPRPRPVSTADGPAHLDMIRYRSSDDYTRVVLEMDHPVEYVYKFLDPIPEKGKGHRVYIDLRNARMGADIDRNVRISDGILRGYRVGQNDAQTTRVVLDLLKYQDHKVFHLDNPFRIVVDVYSPDKPPSSATAQQSIPEDAAKRYEDVDPQDLVKVLGLTIKTVMIDAGHGAHDKGAAHNGLYEKDINLTVAKEVGALLEKEGFHVLYTRTDDTFVPLEERTAMANMSKVDLFLSLHCNAFRKSSIRGFETYSLSLKSSSEQARRVAARENGVQPHQISDLQFILADLVLNSKVEESSDLAEDIQRNVVRHVRGKYGIRDHGHRHAPFYVLMGAKMPAVLVEMGYLTNRHDAANLGSAKYRRRIAEGIVKGVLAYKKRIESFAMN</sequence>
<evidence type="ECO:0000313" key="8">
    <source>
        <dbReference type="Proteomes" id="UP000190027"/>
    </source>
</evidence>
<dbReference type="Gene3D" id="2.60.40.3500">
    <property type="match status" value="1"/>
</dbReference>
<dbReference type="PANTHER" id="PTHR30404">
    <property type="entry name" value="N-ACETYLMURAMOYL-L-ALANINE AMIDASE"/>
    <property type="match status" value="1"/>
</dbReference>
<dbReference type="EMBL" id="FUYC01000036">
    <property type="protein sequence ID" value="SKA97743.1"/>
    <property type="molecule type" value="Genomic_DNA"/>
</dbReference>
<dbReference type="GO" id="GO:0030288">
    <property type="term" value="C:outer membrane-bounded periplasmic space"/>
    <property type="evidence" value="ECO:0007669"/>
    <property type="project" value="TreeGrafter"/>
</dbReference>
<feature type="region of interest" description="Disordered" evidence="5">
    <location>
        <begin position="256"/>
        <end position="276"/>
    </location>
</feature>
<name>A0A1T4Y7T4_9BACT</name>
<dbReference type="InterPro" id="IPR021731">
    <property type="entry name" value="AMIN_dom"/>
</dbReference>
<evidence type="ECO:0000313" key="7">
    <source>
        <dbReference type="EMBL" id="SKA97743.1"/>
    </source>
</evidence>
<dbReference type="EC" id="3.5.1.28" evidence="2"/>
<keyword evidence="3" id="KW-0378">Hydrolase</keyword>
<evidence type="ECO:0000256" key="2">
    <source>
        <dbReference type="ARBA" id="ARBA00011901"/>
    </source>
</evidence>